<dbReference type="RefSeq" id="WP_193952866.1">
    <property type="nucleotide sequence ID" value="NZ_JADEYS010000007.1"/>
</dbReference>
<sequence>MRYLLLSAALLISGPVLADCGMKQTFCESKCKVTHLGDDAAATGCKSKCIAQRAACSTEKGAETVIEVGKKGAETAVDASQKAWENTKSFIKGATE</sequence>
<keyword evidence="1" id="KW-0732">Signal</keyword>
<organism evidence="2 3">
    <name type="scientific">Pontibacterium sinense</name>
    <dbReference type="NCBI Taxonomy" id="2781979"/>
    <lineage>
        <taxon>Bacteria</taxon>
        <taxon>Pseudomonadati</taxon>
        <taxon>Pseudomonadota</taxon>
        <taxon>Gammaproteobacteria</taxon>
        <taxon>Oceanospirillales</taxon>
        <taxon>Oceanospirillaceae</taxon>
        <taxon>Pontibacterium</taxon>
    </lineage>
</organism>
<reference evidence="2" key="1">
    <citation type="submission" date="2020-10" db="EMBL/GenBank/DDBJ databases">
        <title>Bacterium isolated from coastal waters sediment.</title>
        <authorList>
            <person name="Chen R.-J."/>
            <person name="Lu D.-C."/>
            <person name="Zhu K.-L."/>
            <person name="Du Z.-J."/>
        </authorList>
    </citation>
    <scope>NUCLEOTIDE SEQUENCE</scope>
    <source>
        <strain evidence="2">N1Y112</strain>
    </source>
</reference>
<feature type="chain" id="PRO_5035145438" evidence="1">
    <location>
        <begin position="19"/>
        <end position="96"/>
    </location>
</feature>
<protein>
    <submittedName>
        <fullName evidence="2">Uncharacterized protein</fullName>
    </submittedName>
</protein>
<evidence type="ECO:0000256" key="1">
    <source>
        <dbReference type="SAM" id="SignalP"/>
    </source>
</evidence>
<dbReference type="AlphaFoldDB" id="A0A8J7FCS4"/>
<keyword evidence="3" id="KW-1185">Reference proteome</keyword>
<gene>
    <name evidence="2" type="ORF">IOQ59_08565</name>
</gene>
<evidence type="ECO:0000313" key="2">
    <source>
        <dbReference type="EMBL" id="MBE9397311.1"/>
    </source>
</evidence>
<proteinExistence type="predicted"/>
<dbReference type="EMBL" id="JADEYS010000007">
    <property type="protein sequence ID" value="MBE9397311.1"/>
    <property type="molecule type" value="Genomic_DNA"/>
</dbReference>
<dbReference type="Proteomes" id="UP000640333">
    <property type="component" value="Unassembled WGS sequence"/>
</dbReference>
<accession>A0A8J7FCS4</accession>
<feature type="signal peptide" evidence="1">
    <location>
        <begin position="1"/>
        <end position="18"/>
    </location>
</feature>
<name>A0A8J7FCS4_9GAMM</name>
<evidence type="ECO:0000313" key="3">
    <source>
        <dbReference type="Proteomes" id="UP000640333"/>
    </source>
</evidence>
<comment type="caution">
    <text evidence="2">The sequence shown here is derived from an EMBL/GenBank/DDBJ whole genome shotgun (WGS) entry which is preliminary data.</text>
</comment>